<dbReference type="PANTHER" id="PTHR43899">
    <property type="entry name" value="RH59310P"/>
    <property type="match status" value="1"/>
</dbReference>
<proteinExistence type="inferred from homology"/>
<keyword evidence="6" id="KW-1133">Transmembrane helix</keyword>
<dbReference type="Pfam" id="PF00106">
    <property type="entry name" value="adh_short"/>
    <property type="match status" value="1"/>
</dbReference>
<keyword evidence="3" id="KW-0521">NADP</keyword>
<dbReference type="InterPro" id="IPR051019">
    <property type="entry name" value="VLCFA-Steroid_DH"/>
</dbReference>
<evidence type="ECO:0000313" key="7">
    <source>
        <dbReference type="EMBL" id="CEK79734.1"/>
    </source>
</evidence>
<dbReference type="PRINTS" id="PR00081">
    <property type="entry name" value="GDHRDH"/>
</dbReference>
<comment type="similarity">
    <text evidence="2 5">Belongs to the short-chain dehydrogenases/reductases (SDR) family.</text>
</comment>
<dbReference type="InterPro" id="IPR002347">
    <property type="entry name" value="SDR_fam"/>
</dbReference>
<accession>A0A0B7AFD5</accession>
<dbReference type="CDD" id="cd05356">
    <property type="entry name" value="17beta-HSD1_like_SDR_c"/>
    <property type="match status" value="1"/>
</dbReference>
<reference evidence="7" key="1">
    <citation type="submission" date="2014-12" db="EMBL/GenBank/DDBJ databases">
        <title>Insight into the proteome of Arion vulgaris.</title>
        <authorList>
            <person name="Aradska J."/>
            <person name="Bulat T."/>
            <person name="Smidak R."/>
            <person name="Sarate P."/>
            <person name="Gangsoo J."/>
            <person name="Sialana F."/>
            <person name="Bilban M."/>
            <person name="Lubec G."/>
        </authorList>
    </citation>
    <scope>NUCLEOTIDE SEQUENCE</scope>
    <source>
        <tissue evidence="7">Skin</tissue>
    </source>
</reference>
<dbReference type="PROSITE" id="PS00061">
    <property type="entry name" value="ADH_SHORT"/>
    <property type="match status" value="1"/>
</dbReference>
<evidence type="ECO:0000256" key="2">
    <source>
        <dbReference type="ARBA" id="ARBA00006484"/>
    </source>
</evidence>
<keyword evidence="4" id="KW-0560">Oxidoreductase</keyword>
<dbReference type="PIRSF" id="PIRSF000126">
    <property type="entry name" value="11-beta-HSD1"/>
    <property type="match status" value="1"/>
</dbReference>
<evidence type="ECO:0000256" key="1">
    <source>
        <dbReference type="ARBA" id="ARBA00004240"/>
    </source>
</evidence>
<dbReference type="FunFam" id="3.40.50.720:FF:000137">
    <property type="entry name" value="Hydroxysteroid (17-beta) dehydrogenase 3"/>
    <property type="match status" value="1"/>
</dbReference>
<feature type="non-terminal residue" evidence="7">
    <location>
        <position position="1"/>
    </location>
</feature>
<evidence type="ECO:0000256" key="6">
    <source>
        <dbReference type="SAM" id="Phobius"/>
    </source>
</evidence>
<keyword evidence="6" id="KW-0812">Transmembrane</keyword>
<organism evidence="7">
    <name type="scientific">Arion vulgaris</name>
    <dbReference type="NCBI Taxonomy" id="1028688"/>
    <lineage>
        <taxon>Eukaryota</taxon>
        <taxon>Metazoa</taxon>
        <taxon>Spiralia</taxon>
        <taxon>Lophotrochozoa</taxon>
        <taxon>Mollusca</taxon>
        <taxon>Gastropoda</taxon>
        <taxon>Heterobranchia</taxon>
        <taxon>Euthyneura</taxon>
        <taxon>Panpulmonata</taxon>
        <taxon>Eupulmonata</taxon>
        <taxon>Stylommatophora</taxon>
        <taxon>Helicina</taxon>
        <taxon>Arionoidea</taxon>
        <taxon>Arionidae</taxon>
        <taxon>Arion</taxon>
    </lineage>
</organism>
<dbReference type="Gene3D" id="3.40.50.720">
    <property type="entry name" value="NAD(P)-binding Rossmann-like Domain"/>
    <property type="match status" value="1"/>
</dbReference>
<gene>
    <name evidence="7" type="primary">ORF117126</name>
</gene>
<dbReference type="GO" id="GO:0005783">
    <property type="term" value="C:endoplasmic reticulum"/>
    <property type="evidence" value="ECO:0007669"/>
    <property type="project" value="UniProtKB-SubCell"/>
</dbReference>
<keyword evidence="6" id="KW-0472">Membrane</keyword>
<dbReference type="PANTHER" id="PTHR43899:SF13">
    <property type="entry name" value="RH59310P"/>
    <property type="match status" value="1"/>
</dbReference>
<dbReference type="PRINTS" id="PR00080">
    <property type="entry name" value="SDRFAMILY"/>
</dbReference>
<feature type="transmembrane region" description="Helical" evidence="6">
    <location>
        <begin position="28"/>
        <end position="49"/>
    </location>
</feature>
<protein>
    <recommendedName>
        <fullName evidence="8">Very-long-chain 3-oxoacyl-CoA reductase</fullName>
    </recommendedName>
</protein>
<sequence length="332" mass="36683">SRQFYTRTITGKVMFNKFKDYLGESSDVFSAIGAVTTGIIAFKVAIGIFRFISTYILARALGLAADLKKAGSWAVITGSTDGIGKAYAEQLAARGLNVVLISRTLSKLTELARDIENKYKVKTHVIAADFTQEDIYDNIRTELLNLDIGVLVNNVGVSYEYPEYFDKVNTPDFVTNMIHMNCTSVAKMSQIVLPGMVLRSRGYIINIGSSSSTNSAPLLSLYSGTKAFVDVFSTALSYEYSSKGITVQCVRPYFVVSKLSKFRRPTLFVPSPTTFVKSALNTVGILNSTTGFWAHAIQDLYMQFIPMSVAKYFLEQAREKALKRKAASLKTQ</sequence>
<dbReference type="InterPro" id="IPR020904">
    <property type="entry name" value="Sc_DH/Rdtase_CS"/>
</dbReference>
<comment type="subcellular location">
    <subcellularLocation>
        <location evidence="1">Endoplasmic reticulum</location>
    </subcellularLocation>
</comment>
<name>A0A0B7AFD5_9EUPU</name>
<evidence type="ECO:0000256" key="5">
    <source>
        <dbReference type="RuleBase" id="RU000363"/>
    </source>
</evidence>
<evidence type="ECO:0008006" key="8">
    <source>
        <dbReference type="Google" id="ProtNLM"/>
    </source>
</evidence>
<dbReference type="GO" id="GO:0016491">
    <property type="term" value="F:oxidoreductase activity"/>
    <property type="evidence" value="ECO:0007669"/>
    <property type="project" value="UniProtKB-KW"/>
</dbReference>
<dbReference type="InterPro" id="IPR036291">
    <property type="entry name" value="NAD(P)-bd_dom_sf"/>
</dbReference>
<evidence type="ECO:0000256" key="4">
    <source>
        <dbReference type="ARBA" id="ARBA00023002"/>
    </source>
</evidence>
<dbReference type="AlphaFoldDB" id="A0A0B7AFD5"/>
<evidence type="ECO:0000256" key="3">
    <source>
        <dbReference type="ARBA" id="ARBA00022857"/>
    </source>
</evidence>
<dbReference type="EMBL" id="HACG01032869">
    <property type="protein sequence ID" value="CEK79734.1"/>
    <property type="molecule type" value="Transcribed_RNA"/>
</dbReference>
<dbReference type="SUPFAM" id="SSF51735">
    <property type="entry name" value="NAD(P)-binding Rossmann-fold domains"/>
    <property type="match status" value="1"/>
</dbReference>